<feature type="modified residue" description="4-aspartylphosphate" evidence="3">
    <location>
        <position position="69"/>
    </location>
</feature>
<evidence type="ECO:0000256" key="1">
    <source>
        <dbReference type="ARBA" id="ARBA00022553"/>
    </source>
</evidence>
<dbReference type="PANTHER" id="PTHR43214:SF43">
    <property type="entry name" value="TWO-COMPONENT RESPONSE REGULATOR"/>
    <property type="match status" value="1"/>
</dbReference>
<organism evidence="6 7">
    <name type="scientific">Methylobacterium phyllostachyos</name>
    <dbReference type="NCBI Taxonomy" id="582672"/>
    <lineage>
        <taxon>Bacteria</taxon>
        <taxon>Pseudomonadati</taxon>
        <taxon>Pseudomonadota</taxon>
        <taxon>Alphaproteobacteria</taxon>
        <taxon>Hyphomicrobiales</taxon>
        <taxon>Methylobacteriaceae</taxon>
        <taxon>Methylobacterium</taxon>
    </lineage>
</organism>
<dbReference type="EMBL" id="FNHS01000003">
    <property type="protein sequence ID" value="SDM78787.1"/>
    <property type="molecule type" value="Genomic_DNA"/>
</dbReference>
<dbReference type="Pfam" id="PF00196">
    <property type="entry name" value="GerE"/>
    <property type="match status" value="1"/>
</dbReference>
<evidence type="ECO:0000256" key="2">
    <source>
        <dbReference type="ARBA" id="ARBA00023125"/>
    </source>
</evidence>
<dbReference type="AlphaFoldDB" id="A0A1G9W3M1"/>
<dbReference type="SUPFAM" id="SSF46894">
    <property type="entry name" value="C-terminal effector domain of the bipartite response regulators"/>
    <property type="match status" value="1"/>
</dbReference>
<gene>
    <name evidence="6" type="ORF">SAMN05216360_103370</name>
</gene>
<sequence length="237" mass="25352">MSAGLAITQRRAAASARGGILIVDDHPVVLQGFRQLVEVEGVAEVFEAGDIVSGYRVFHRHRPGVVVTDLSFGEDGLSGLSLIRRVRALEPATRILAFSMYDDPVIAARVLEAGALGFVMKDTSVSVFLEALEAVRAGRGYLPHAIATNIAILDLVADRSPLSRLNARELQILALLGKGKTYTEIARILTLNYRSVVSTTSAMRLKLGVGSLAELIHIALSQPGDRSGLPDGSKPLF</sequence>
<name>A0A1G9W3M1_9HYPH</name>
<keyword evidence="2 6" id="KW-0238">DNA-binding</keyword>
<dbReference type="InterPro" id="IPR058245">
    <property type="entry name" value="NreC/VraR/RcsB-like_REC"/>
</dbReference>
<dbReference type="SUPFAM" id="SSF52172">
    <property type="entry name" value="CheY-like"/>
    <property type="match status" value="1"/>
</dbReference>
<evidence type="ECO:0000313" key="6">
    <source>
        <dbReference type="EMBL" id="SDM78787.1"/>
    </source>
</evidence>
<dbReference type="InterPro" id="IPR011006">
    <property type="entry name" value="CheY-like_superfamily"/>
</dbReference>
<dbReference type="InterPro" id="IPR000792">
    <property type="entry name" value="Tscrpt_reg_LuxR_C"/>
</dbReference>
<dbReference type="GO" id="GO:0006355">
    <property type="term" value="P:regulation of DNA-templated transcription"/>
    <property type="evidence" value="ECO:0007669"/>
    <property type="project" value="InterPro"/>
</dbReference>
<dbReference type="GO" id="GO:0003677">
    <property type="term" value="F:DNA binding"/>
    <property type="evidence" value="ECO:0007669"/>
    <property type="project" value="UniProtKB-KW"/>
</dbReference>
<dbReference type="Pfam" id="PF00072">
    <property type="entry name" value="Response_reg"/>
    <property type="match status" value="1"/>
</dbReference>
<dbReference type="InterPro" id="IPR039420">
    <property type="entry name" value="WalR-like"/>
</dbReference>
<dbReference type="SMART" id="SM00421">
    <property type="entry name" value="HTH_LUXR"/>
    <property type="match status" value="1"/>
</dbReference>
<proteinExistence type="predicted"/>
<dbReference type="OrthoDB" id="9814495at2"/>
<dbReference type="CDD" id="cd17535">
    <property type="entry name" value="REC_NarL-like"/>
    <property type="match status" value="1"/>
</dbReference>
<dbReference type="CDD" id="cd06170">
    <property type="entry name" value="LuxR_C_like"/>
    <property type="match status" value="1"/>
</dbReference>
<dbReference type="STRING" id="582672.SAMN05216360_103370"/>
<dbReference type="PROSITE" id="PS50110">
    <property type="entry name" value="RESPONSE_REGULATORY"/>
    <property type="match status" value="1"/>
</dbReference>
<dbReference type="Gene3D" id="3.40.50.2300">
    <property type="match status" value="1"/>
</dbReference>
<dbReference type="Proteomes" id="UP000198704">
    <property type="component" value="Unassembled WGS sequence"/>
</dbReference>
<dbReference type="InterPro" id="IPR001789">
    <property type="entry name" value="Sig_transdc_resp-reg_receiver"/>
</dbReference>
<dbReference type="GO" id="GO:0000160">
    <property type="term" value="P:phosphorelay signal transduction system"/>
    <property type="evidence" value="ECO:0007669"/>
    <property type="project" value="InterPro"/>
</dbReference>
<feature type="domain" description="Response regulatory" evidence="5">
    <location>
        <begin position="19"/>
        <end position="136"/>
    </location>
</feature>
<dbReference type="PANTHER" id="PTHR43214">
    <property type="entry name" value="TWO-COMPONENT RESPONSE REGULATOR"/>
    <property type="match status" value="1"/>
</dbReference>
<keyword evidence="7" id="KW-1185">Reference proteome</keyword>
<dbReference type="InterPro" id="IPR036388">
    <property type="entry name" value="WH-like_DNA-bd_sf"/>
</dbReference>
<evidence type="ECO:0000256" key="3">
    <source>
        <dbReference type="PROSITE-ProRule" id="PRU00169"/>
    </source>
</evidence>
<reference evidence="7" key="1">
    <citation type="submission" date="2016-10" db="EMBL/GenBank/DDBJ databases">
        <authorList>
            <person name="Varghese N."/>
            <person name="Submissions S."/>
        </authorList>
    </citation>
    <scope>NUCLEOTIDE SEQUENCE [LARGE SCALE GENOMIC DNA]</scope>
    <source>
        <strain evidence="7">BL47</strain>
    </source>
</reference>
<evidence type="ECO:0000313" key="7">
    <source>
        <dbReference type="Proteomes" id="UP000198704"/>
    </source>
</evidence>
<dbReference type="PROSITE" id="PS50043">
    <property type="entry name" value="HTH_LUXR_2"/>
    <property type="match status" value="1"/>
</dbReference>
<protein>
    <submittedName>
        <fullName evidence="6">DNA-binding response regulator, NarL/FixJ family, contains REC and HTH domains</fullName>
    </submittedName>
</protein>
<dbReference type="Gene3D" id="1.10.10.10">
    <property type="entry name" value="Winged helix-like DNA-binding domain superfamily/Winged helix DNA-binding domain"/>
    <property type="match status" value="1"/>
</dbReference>
<evidence type="ECO:0000259" key="5">
    <source>
        <dbReference type="PROSITE" id="PS50110"/>
    </source>
</evidence>
<dbReference type="InterPro" id="IPR016032">
    <property type="entry name" value="Sig_transdc_resp-reg_C-effctor"/>
</dbReference>
<dbReference type="SMART" id="SM00448">
    <property type="entry name" value="REC"/>
    <property type="match status" value="1"/>
</dbReference>
<evidence type="ECO:0000259" key="4">
    <source>
        <dbReference type="PROSITE" id="PS50043"/>
    </source>
</evidence>
<feature type="domain" description="HTH luxR-type" evidence="4">
    <location>
        <begin position="158"/>
        <end position="223"/>
    </location>
</feature>
<dbReference type="RefSeq" id="WP_091714471.1">
    <property type="nucleotide sequence ID" value="NZ_FNHS01000003.1"/>
</dbReference>
<accession>A0A1G9W3M1</accession>
<keyword evidence="1 3" id="KW-0597">Phosphoprotein</keyword>